<protein>
    <recommendedName>
        <fullName evidence="2">Phospholipase D-like domain-containing protein</fullName>
    </recommendedName>
</protein>
<organism evidence="1">
    <name type="scientific">hydrothermal vent metagenome</name>
    <dbReference type="NCBI Taxonomy" id="652676"/>
    <lineage>
        <taxon>unclassified sequences</taxon>
        <taxon>metagenomes</taxon>
        <taxon>ecological metagenomes</taxon>
    </lineage>
</organism>
<sequence>MLEPQKRLSIYDIVRPPAGFAIDALVVCTYSASLDTVLSLPAAILADLPGMVKRKAGIFTAVELAALKRVCDRTLIFCQRGAIHPAEYLPPAIIEAERMVHEVKAPMGGAFHPKLWVIRFTDPATGRSMLRIAILSRNLTGDRSWDHGIVMDSRGAPGSGKGNDIGTLLRAMPSWCARPPDRGQLRLITEMARDVERARWRLPDGLGAVTFHALGTGPGRTWIQPKSDRLVVISPFLTGLALRQLSVSSKQPVIVISRSDALDRCWAAARDGFGRQAVLAVPDDPLLAGKVGELHGKALIWEAGRQARMAIGSMNATGAAMNGRNVELMATFDCGKALGEAGIDALLDRHSLGAVIEDFEPAQPADEKPAPFDDRPARAALWDAKLHIACTASDDGWHIALVADGKVDPALPELLPALRFRPATLSPSRATRCGPGLIAGSPAAFPGTLDLSEITGFAVFEADGADGLISFTLNLEVRGVDEEERRHAALRALLPDRQHFADFLRIMLGDFTGLEGLAGGDGTDGGPLAWRASGQAGLLELLIRCATDDPERLGSIRQMLDSFGPEELEAVAPEDFTTLWASVMRAAGLVS</sequence>
<dbReference type="AlphaFoldDB" id="A0A160TJF5"/>
<reference evidence="1" key="1">
    <citation type="submission" date="2015-10" db="EMBL/GenBank/DDBJ databases">
        <authorList>
            <person name="Gilbert D.G."/>
        </authorList>
    </citation>
    <scope>NUCLEOTIDE SEQUENCE</scope>
</reference>
<dbReference type="CDD" id="cd09176">
    <property type="entry name" value="PLDc_unchar6"/>
    <property type="match status" value="1"/>
</dbReference>
<evidence type="ECO:0000313" key="1">
    <source>
        <dbReference type="EMBL" id="CUS44388.1"/>
    </source>
</evidence>
<name>A0A160TJF5_9ZZZZ</name>
<dbReference type="EMBL" id="CZQE01000144">
    <property type="protein sequence ID" value="CUS44388.1"/>
    <property type="molecule type" value="Genomic_DNA"/>
</dbReference>
<accession>A0A160TJF5</accession>
<gene>
    <name evidence="1" type="ORF">MGWOODY_Smn2445</name>
</gene>
<proteinExistence type="predicted"/>
<dbReference type="InterPro" id="IPR059166">
    <property type="entry name" value="PLD-like_cat"/>
</dbReference>
<evidence type="ECO:0008006" key="2">
    <source>
        <dbReference type="Google" id="ProtNLM"/>
    </source>
</evidence>